<keyword evidence="1" id="KW-0472">Membrane</keyword>
<protein>
    <submittedName>
        <fullName evidence="2">Uncharacterized protein</fullName>
    </submittedName>
</protein>
<evidence type="ECO:0000256" key="1">
    <source>
        <dbReference type="SAM" id="Phobius"/>
    </source>
</evidence>
<keyword evidence="1" id="KW-1133">Transmembrane helix</keyword>
<feature type="transmembrane region" description="Helical" evidence="1">
    <location>
        <begin position="50"/>
        <end position="72"/>
    </location>
</feature>
<feature type="transmembrane region" description="Helical" evidence="1">
    <location>
        <begin position="12"/>
        <end position="30"/>
    </location>
</feature>
<keyword evidence="1" id="KW-0812">Transmembrane</keyword>
<accession>A0A0E9X2Y5</accession>
<dbReference type="AlphaFoldDB" id="A0A0E9X2Y5"/>
<proteinExistence type="predicted"/>
<dbReference type="EMBL" id="GBXM01011475">
    <property type="protein sequence ID" value="JAH97102.1"/>
    <property type="molecule type" value="Transcribed_RNA"/>
</dbReference>
<organism evidence="2">
    <name type="scientific">Anguilla anguilla</name>
    <name type="common">European freshwater eel</name>
    <name type="synonym">Muraena anguilla</name>
    <dbReference type="NCBI Taxonomy" id="7936"/>
    <lineage>
        <taxon>Eukaryota</taxon>
        <taxon>Metazoa</taxon>
        <taxon>Chordata</taxon>
        <taxon>Craniata</taxon>
        <taxon>Vertebrata</taxon>
        <taxon>Euteleostomi</taxon>
        <taxon>Actinopterygii</taxon>
        <taxon>Neopterygii</taxon>
        <taxon>Teleostei</taxon>
        <taxon>Anguilliformes</taxon>
        <taxon>Anguillidae</taxon>
        <taxon>Anguilla</taxon>
    </lineage>
</organism>
<evidence type="ECO:0000313" key="2">
    <source>
        <dbReference type="EMBL" id="JAH97102.1"/>
    </source>
</evidence>
<reference evidence="2" key="2">
    <citation type="journal article" date="2015" name="Fish Shellfish Immunol.">
        <title>Early steps in the European eel (Anguilla anguilla)-Vibrio vulnificus interaction in the gills: Role of the RtxA13 toxin.</title>
        <authorList>
            <person name="Callol A."/>
            <person name="Pajuelo D."/>
            <person name="Ebbesson L."/>
            <person name="Teles M."/>
            <person name="MacKenzie S."/>
            <person name="Amaro C."/>
        </authorList>
    </citation>
    <scope>NUCLEOTIDE SEQUENCE</scope>
</reference>
<name>A0A0E9X2Y5_ANGAN</name>
<sequence length="106" mass="12225">MGRRNASSLNSYCNSNGWLCPEFFFFFFFSELPRTFASKPELAILTLCDFVVPLCLLLFLTCTKITCVMFCADLNILSGIRKVIFIIAGQQFWCNLLKSQSFDNWH</sequence>
<reference evidence="2" key="1">
    <citation type="submission" date="2014-11" db="EMBL/GenBank/DDBJ databases">
        <authorList>
            <person name="Amaro Gonzalez C."/>
        </authorList>
    </citation>
    <scope>NUCLEOTIDE SEQUENCE</scope>
</reference>